<dbReference type="EMBL" id="CAJHJT010000056">
    <property type="protein sequence ID" value="CAD7015325.1"/>
    <property type="molecule type" value="Genomic_DNA"/>
</dbReference>
<dbReference type="AlphaFoldDB" id="A0A811VHG6"/>
<feature type="region of interest" description="Disordered" evidence="1">
    <location>
        <begin position="63"/>
        <end position="90"/>
    </location>
</feature>
<name>A0A811VHG6_CERCA</name>
<protein>
    <submittedName>
        <fullName evidence="2">(Mediterranean fruit fly) hypothetical protein</fullName>
    </submittedName>
</protein>
<accession>A0A811VHG6</accession>
<gene>
    <name evidence="2" type="ORF">CCAP1982_LOCUS23270</name>
</gene>
<proteinExistence type="predicted"/>
<organism evidence="2 3">
    <name type="scientific">Ceratitis capitata</name>
    <name type="common">Mediterranean fruit fly</name>
    <name type="synonym">Tephritis capitata</name>
    <dbReference type="NCBI Taxonomy" id="7213"/>
    <lineage>
        <taxon>Eukaryota</taxon>
        <taxon>Metazoa</taxon>
        <taxon>Ecdysozoa</taxon>
        <taxon>Arthropoda</taxon>
        <taxon>Hexapoda</taxon>
        <taxon>Insecta</taxon>
        <taxon>Pterygota</taxon>
        <taxon>Neoptera</taxon>
        <taxon>Endopterygota</taxon>
        <taxon>Diptera</taxon>
        <taxon>Brachycera</taxon>
        <taxon>Muscomorpha</taxon>
        <taxon>Tephritoidea</taxon>
        <taxon>Tephritidae</taxon>
        <taxon>Ceratitis</taxon>
        <taxon>Ceratitis</taxon>
    </lineage>
</organism>
<sequence length="141" mass="15654">MMQPRRPEIDVEASAACGGAVTNCRMKRTERGVSVFAEGSQHPGTFEVFRLLLSRQQFWKFTVSPQASSSSSSSSTSSNKSNRSCRSCNSQEPIVKVERAAAARARKLEDDKVDECKKYKKWQCGLVDTKKCAGAWVNNKL</sequence>
<evidence type="ECO:0000313" key="2">
    <source>
        <dbReference type="EMBL" id="CAD7015325.1"/>
    </source>
</evidence>
<reference evidence="2" key="1">
    <citation type="submission" date="2020-11" db="EMBL/GenBank/DDBJ databases">
        <authorList>
            <person name="Whitehead M."/>
        </authorList>
    </citation>
    <scope>NUCLEOTIDE SEQUENCE</scope>
    <source>
        <strain evidence="2">EGII</strain>
    </source>
</reference>
<comment type="caution">
    <text evidence="2">The sequence shown here is derived from an EMBL/GenBank/DDBJ whole genome shotgun (WGS) entry which is preliminary data.</text>
</comment>
<feature type="compositionally biased region" description="Low complexity" evidence="1">
    <location>
        <begin position="68"/>
        <end position="90"/>
    </location>
</feature>
<keyword evidence="3" id="KW-1185">Reference proteome</keyword>
<dbReference type="Proteomes" id="UP000606786">
    <property type="component" value="Unassembled WGS sequence"/>
</dbReference>
<evidence type="ECO:0000256" key="1">
    <source>
        <dbReference type="SAM" id="MobiDB-lite"/>
    </source>
</evidence>
<evidence type="ECO:0000313" key="3">
    <source>
        <dbReference type="Proteomes" id="UP000606786"/>
    </source>
</evidence>